<evidence type="ECO:0000313" key="5">
    <source>
        <dbReference type="Proteomes" id="UP000324104"/>
    </source>
</evidence>
<dbReference type="GO" id="GO:0016747">
    <property type="term" value="F:acyltransferase activity, transferring groups other than amino-acyl groups"/>
    <property type="evidence" value="ECO:0007669"/>
    <property type="project" value="InterPro"/>
</dbReference>
<keyword evidence="5" id="KW-1185">Reference proteome</keyword>
<dbReference type="Proteomes" id="UP000324104">
    <property type="component" value="Unassembled WGS sequence"/>
</dbReference>
<dbReference type="CDD" id="cd04301">
    <property type="entry name" value="NAT_SF"/>
    <property type="match status" value="1"/>
</dbReference>
<feature type="domain" description="N-acetyltransferase" evidence="3">
    <location>
        <begin position="3"/>
        <end position="177"/>
    </location>
</feature>
<dbReference type="Pfam" id="PF00583">
    <property type="entry name" value="Acetyltransf_1"/>
    <property type="match status" value="1"/>
</dbReference>
<dbReference type="Gene3D" id="3.40.630.30">
    <property type="match status" value="1"/>
</dbReference>
<name>A0A5D5ARR7_9EURY</name>
<comment type="caution">
    <text evidence="4">The sequence shown here is derived from an EMBL/GenBank/DDBJ whole genome shotgun (WGS) entry which is preliminary data.</text>
</comment>
<dbReference type="EMBL" id="VTAW01000008">
    <property type="protein sequence ID" value="TYT62522.1"/>
    <property type="molecule type" value="Genomic_DNA"/>
</dbReference>
<dbReference type="AlphaFoldDB" id="A0A5D5ARR7"/>
<protein>
    <submittedName>
        <fullName evidence="4">GNAT family N-acetyltransferase</fullName>
    </submittedName>
</protein>
<dbReference type="RefSeq" id="WP_149081072.1">
    <property type="nucleotide sequence ID" value="NZ_VTAW01000008.1"/>
</dbReference>
<evidence type="ECO:0000313" key="4">
    <source>
        <dbReference type="EMBL" id="TYT62522.1"/>
    </source>
</evidence>
<accession>A0A5D5ARR7</accession>
<dbReference type="InterPro" id="IPR016181">
    <property type="entry name" value="Acyl_CoA_acyltransferase"/>
</dbReference>
<evidence type="ECO:0000256" key="1">
    <source>
        <dbReference type="ARBA" id="ARBA00022679"/>
    </source>
</evidence>
<reference evidence="4 5" key="1">
    <citation type="submission" date="2019-08" db="EMBL/GenBank/DDBJ databases">
        <title>Archaea genome.</title>
        <authorList>
            <person name="Kajale S."/>
            <person name="Shouche Y."/>
            <person name="Deshpande N."/>
            <person name="Sharma A."/>
        </authorList>
    </citation>
    <scope>NUCLEOTIDE SEQUENCE [LARGE SCALE GENOMIC DNA]</scope>
    <source>
        <strain evidence="4 5">ESP3B_9</strain>
    </source>
</reference>
<dbReference type="InterPro" id="IPR000182">
    <property type="entry name" value="GNAT_dom"/>
</dbReference>
<dbReference type="PANTHER" id="PTHR43877:SF2">
    <property type="entry name" value="AMINOALKYLPHOSPHONATE N-ACETYLTRANSFERASE-RELATED"/>
    <property type="match status" value="1"/>
</dbReference>
<dbReference type="PROSITE" id="PS51186">
    <property type="entry name" value="GNAT"/>
    <property type="match status" value="1"/>
</dbReference>
<evidence type="ECO:0000259" key="3">
    <source>
        <dbReference type="PROSITE" id="PS51186"/>
    </source>
</evidence>
<keyword evidence="1 4" id="KW-0808">Transferase</keyword>
<organism evidence="4 5">
    <name type="scientific">Natrialba swarupiae</name>
    <dbReference type="NCBI Taxonomy" id="2448032"/>
    <lineage>
        <taxon>Archaea</taxon>
        <taxon>Methanobacteriati</taxon>
        <taxon>Methanobacteriota</taxon>
        <taxon>Stenosarchaea group</taxon>
        <taxon>Halobacteria</taxon>
        <taxon>Halobacteriales</taxon>
        <taxon>Natrialbaceae</taxon>
        <taxon>Natrialba</taxon>
    </lineage>
</organism>
<dbReference type="InterPro" id="IPR050832">
    <property type="entry name" value="Bact_Acetyltransf"/>
</dbReference>
<dbReference type="SUPFAM" id="SSF55729">
    <property type="entry name" value="Acyl-CoA N-acyltransferases (Nat)"/>
    <property type="match status" value="1"/>
</dbReference>
<sequence>MSRDVRQATADDVDAIHETARRSWHAAYDEILEARRIDEIVDEWYAISDLESSIANASSRDDVVFLVADGDADAPIPRFEDGCIGFAHAIPWPEGTSVAFLVRVYVDPEAWGNGIGSRLLATLEEKLADRFDRIRLAVLADNHVGVSFYESSGFDRIETRESELSEGLEEYVYQKPL</sequence>
<proteinExistence type="predicted"/>
<dbReference type="PANTHER" id="PTHR43877">
    <property type="entry name" value="AMINOALKYLPHOSPHONATE N-ACETYLTRANSFERASE-RELATED-RELATED"/>
    <property type="match status" value="1"/>
</dbReference>
<keyword evidence="2" id="KW-0012">Acyltransferase</keyword>
<gene>
    <name evidence="4" type="ORF">FYC77_08510</name>
</gene>
<evidence type="ECO:0000256" key="2">
    <source>
        <dbReference type="ARBA" id="ARBA00023315"/>
    </source>
</evidence>